<feature type="domain" description="PTS EIIC type-1" evidence="15">
    <location>
        <begin position="115"/>
        <end position="475"/>
    </location>
</feature>
<proteinExistence type="predicted"/>
<dbReference type="Pfam" id="PF02378">
    <property type="entry name" value="PTS_EIIC"/>
    <property type="match status" value="1"/>
</dbReference>
<sequence length="628" mass="70332">MTKQQKQLALIEEIFINVGGKQNIKDVYNCATRLRLTLYDQSLIKLDNLKTLKRTQGCLISSGELQIIIGSEVSQITNLLKEQLQVDIDKINGFEIKNSLNENNKKVGLTKRFVKSISAIFGPLIPFLIGFGLIMALQQILIRIGLVHSIKSDSVFQKDYNVFDLVINTIANSGFKLIGVMVIWSTTRYLKGNTAIAIALGLIMISPIIPEQGLHLLNIGSWEIVIKPFYSTILVFIFTGVVISYFQKLMNKYFHSVANFILNPLLSLLIGGLLAFFVIGPIMSIIESYVLKAFNWFVTLPYGISGLIIGLTWQPLVVLGVHNVLFFTAVADLTTTNNPSIFLAAAFAAAWAQMGATIAVGIKSKKSVDKSAAIAAALPGIISGPTESCIYAINLPRFKPFILGTIAGGIGGWLISIFNVGLNNLAGLGGIVGFLAYTDKLVLAIIIDLVSFVLGILITYVFWNEQQVEEILFKDITKELKIKTEHYSSKLQTLLIKLKIKKQQTSEKQTKIIRTYKDIDLLSKDIKKLSKQTVKYEKLVEKLKQLETKNYKIKNNILTKKLEEQKLKLQNQIKTQKDIVIKDSQTNYTKINNYINQLETLTNKNLKDFKTKYYNAINKMALDYKLIN</sequence>
<dbReference type="PROSITE" id="PS51098">
    <property type="entry name" value="PTS_EIIB_TYPE_1"/>
    <property type="match status" value="1"/>
</dbReference>
<keyword evidence="7 13" id="KW-0812">Transmembrane</keyword>
<protein>
    <submittedName>
        <fullName evidence="16">Phosphotransferase system PTS, sucrose-specific EIIBC component</fullName>
    </submittedName>
</protein>
<feature type="transmembrane region" description="Helical" evidence="13">
    <location>
        <begin position="162"/>
        <end position="183"/>
    </location>
</feature>
<dbReference type="InterPro" id="IPR003352">
    <property type="entry name" value="PTS_EIIC"/>
</dbReference>
<feature type="coiled-coil region" evidence="12">
    <location>
        <begin position="526"/>
        <end position="579"/>
    </location>
</feature>
<keyword evidence="10 13" id="KW-0472">Membrane</keyword>
<keyword evidence="6" id="KW-0598">Phosphotransferase system</keyword>
<evidence type="ECO:0000259" key="14">
    <source>
        <dbReference type="PROSITE" id="PS51098"/>
    </source>
</evidence>
<keyword evidence="12" id="KW-0175">Coiled coil</keyword>
<dbReference type="Gene3D" id="3.30.1360.60">
    <property type="entry name" value="Glucose permease domain IIB"/>
    <property type="match status" value="1"/>
</dbReference>
<keyword evidence="3" id="KW-1003">Cell membrane</keyword>
<dbReference type="PANTHER" id="PTHR30175:SF1">
    <property type="entry name" value="PTS SYSTEM ARBUTIN-, CELLOBIOSE-, AND SALICIN-SPECIFIC EIIBC COMPONENT-RELATED"/>
    <property type="match status" value="1"/>
</dbReference>
<evidence type="ECO:0000256" key="13">
    <source>
        <dbReference type="SAM" id="Phobius"/>
    </source>
</evidence>
<dbReference type="Proteomes" id="UP000028533">
    <property type="component" value="Unassembled WGS sequence"/>
</dbReference>
<dbReference type="RefSeq" id="WP_036432107.1">
    <property type="nucleotide sequence ID" value="NZ_JFDO01000024.1"/>
</dbReference>
<dbReference type="GO" id="GO:0009401">
    <property type="term" value="P:phosphoenolpyruvate-dependent sugar phosphotransferase system"/>
    <property type="evidence" value="ECO:0007669"/>
    <property type="project" value="UniProtKB-KW"/>
</dbReference>
<feature type="transmembrane region" description="Helical" evidence="13">
    <location>
        <begin position="341"/>
        <end position="362"/>
    </location>
</feature>
<feature type="transmembrane region" description="Helical" evidence="13">
    <location>
        <begin position="229"/>
        <end position="246"/>
    </location>
</feature>
<evidence type="ECO:0000256" key="10">
    <source>
        <dbReference type="ARBA" id="ARBA00023136"/>
    </source>
</evidence>
<evidence type="ECO:0000313" key="16">
    <source>
        <dbReference type="EMBL" id="KEZ18464.1"/>
    </source>
</evidence>
<accession>A0A084EKH2</accession>
<evidence type="ECO:0000256" key="11">
    <source>
        <dbReference type="PROSITE-ProRule" id="PRU00421"/>
    </source>
</evidence>
<keyword evidence="9 13" id="KW-1133">Transmembrane helix</keyword>
<dbReference type="AlphaFoldDB" id="A0A084EKH2"/>
<evidence type="ECO:0000256" key="7">
    <source>
        <dbReference type="ARBA" id="ARBA00022692"/>
    </source>
</evidence>
<evidence type="ECO:0000256" key="12">
    <source>
        <dbReference type="SAM" id="Coils"/>
    </source>
</evidence>
<evidence type="ECO:0000256" key="4">
    <source>
        <dbReference type="ARBA" id="ARBA00022597"/>
    </source>
</evidence>
<feature type="domain" description="PTS EIIB type-1" evidence="14">
    <location>
        <begin position="8"/>
        <end position="90"/>
    </location>
</feature>
<evidence type="ECO:0000256" key="9">
    <source>
        <dbReference type="ARBA" id="ARBA00022989"/>
    </source>
</evidence>
<dbReference type="InterPro" id="IPR050558">
    <property type="entry name" value="PTS_Sugar-Specific_Components"/>
</dbReference>
<evidence type="ECO:0000256" key="8">
    <source>
        <dbReference type="ARBA" id="ARBA00022777"/>
    </source>
</evidence>
<organism evidence="16 17">
    <name type="scientific">Mycoplasma capricolum subsp. capricolum 14232</name>
    <dbReference type="NCBI Taxonomy" id="1188238"/>
    <lineage>
        <taxon>Bacteria</taxon>
        <taxon>Bacillati</taxon>
        <taxon>Mycoplasmatota</taxon>
        <taxon>Mollicutes</taxon>
        <taxon>Mycoplasmataceae</taxon>
        <taxon>Mycoplasma</taxon>
    </lineage>
</organism>
<keyword evidence="2" id="KW-0813">Transport</keyword>
<comment type="subcellular location">
    <subcellularLocation>
        <location evidence="1">Cell membrane</location>
        <topology evidence="1">Multi-pass membrane protein</topology>
    </subcellularLocation>
</comment>
<feature type="transmembrane region" description="Helical" evidence="13">
    <location>
        <begin position="441"/>
        <end position="463"/>
    </location>
</feature>
<name>A0A084EKH2_MYCCA</name>
<dbReference type="GO" id="GO:0005886">
    <property type="term" value="C:plasma membrane"/>
    <property type="evidence" value="ECO:0007669"/>
    <property type="project" value="UniProtKB-SubCell"/>
</dbReference>
<dbReference type="Pfam" id="PF00367">
    <property type="entry name" value="PTS_EIIB"/>
    <property type="match status" value="1"/>
</dbReference>
<gene>
    <name evidence="16" type="primary">scrA</name>
    <name evidence="16" type="ORF">MCAPa_5710</name>
</gene>
<dbReference type="InterPro" id="IPR001996">
    <property type="entry name" value="PTS_IIB_1"/>
</dbReference>
<dbReference type="GO" id="GO:0008982">
    <property type="term" value="F:protein-N(PI)-phosphohistidine-sugar phosphotransferase activity"/>
    <property type="evidence" value="ECO:0007669"/>
    <property type="project" value="InterPro"/>
</dbReference>
<dbReference type="InterPro" id="IPR036878">
    <property type="entry name" value="Glu_permease_IIB"/>
</dbReference>
<evidence type="ECO:0000259" key="15">
    <source>
        <dbReference type="PROSITE" id="PS51103"/>
    </source>
</evidence>
<evidence type="ECO:0000256" key="2">
    <source>
        <dbReference type="ARBA" id="ARBA00022448"/>
    </source>
</evidence>
<feature type="transmembrane region" description="Helical" evidence="13">
    <location>
        <begin position="119"/>
        <end position="142"/>
    </location>
</feature>
<dbReference type="PROSITE" id="PS51103">
    <property type="entry name" value="PTS_EIIC_TYPE_1"/>
    <property type="match status" value="1"/>
</dbReference>
<dbReference type="EMBL" id="JFDO01000024">
    <property type="protein sequence ID" value="KEZ18464.1"/>
    <property type="molecule type" value="Genomic_DNA"/>
</dbReference>
<feature type="transmembrane region" description="Helical" evidence="13">
    <location>
        <begin position="258"/>
        <end position="283"/>
    </location>
</feature>
<keyword evidence="5 16" id="KW-0808">Transferase</keyword>
<dbReference type="PANTHER" id="PTHR30175">
    <property type="entry name" value="PHOSPHOTRANSFERASE SYSTEM TRANSPORT PROTEIN"/>
    <property type="match status" value="1"/>
</dbReference>
<keyword evidence="4" id="KW-0762">Sugar transport</keyword>
<evidence type="ECO:0000313" key="17">
    <source>
        <dbReference type="Proteomes" id="UP000028533"/>
    </source>
</evidence>
<dbReference type="SUPFAM" id="SSF55604">
    <property type="entry name" value="Glucose permease domain IIB"/>
    <property type="match status" value="1"/>
</dbReference>
<evidence type="ECO:0000256" key="1">
    <source>
        <dbReference type="ARBA" id="ARBA00004651"/>
    </source>
</evidence>
<keyword evidence="8" id="KW-0418">Kinase</keyword>
<feature type="active site" description="Phosphocysteine intermediate; for EIIB activity" evidence="11">
    <location>
        <position position="30"/>
    </location>
</feature>
<dbReference type="GO" id="GO:0090563">
    <property type="term" value="F:protein-phosphocysteine-sugar phosphotransferase activity"/>
    <property type="evidence" value="ECO:0007669"/>
    <property type="project" value="TreeGrafter"/>
</dbReference>
<dbReference type="GO" id="GO:0016301">
    <property type="term" value="F:kinase activity"/>
    <property type="evidence" value="ECO:0007669"/>
    <property type="project" value="UniProtKB-KW"/>
</dbReference>
<dbReference type="InterPro" id="IPR018113">
    <property type="entry name" value="PTrfase_EIIB_Cys"/>
</dbReference>
<comment type="caution">
    <text evidence="16">The sequence shown here is derived from an EMBL/GenBank/DDBJ whole genome shotgun (WGS) entry which is preliminary data.</text>
</comment>
<dbReference type="PROSITE" id="PS01035">
    <property type="entry name" value="PTS_EIIB_TYPE_1_CYS"/>
    <property type="match status" value="1"/>
</dbReference>
<evidence type="ECO:0000256" key="5">
    <source>
        <dbReference type="ARBA" id="ARBA00022679"/>
    </source>
</evidence>
<evidence type="ECO:0000256" key="6">
    <source>
        <dbReference type="ARBA" id="ARBA00022683"/>
    </source>
</evidence>
<feature type="transmembrane region" description="Helical" evidence="13">
    <location>
        <begin position="401"/>
        <end position="421"/>
    </location>
</feature>
<reference evidence="16 17" key="1">
    <citation type="submission" date="2014-02" db="EMBL/GenBank/DDBJ databases">
        <title>Genome sequence of Mycoplasma capricolum subsp. capricolum strain 14232.</title>
        <authorList>
            <person name="Sirand-Pugnet P."/>
            <person name="Breton M."/>
            <person name="Dordet-Frisoni E."/>
            <person name="Baranowski E."/>
            <person name="Barre A."/>
            <person name="Couture C."/>
            <person name="Dupuy V."/>
            <person name="Gaurivaud P."/>
            <person name="Jacob D."/>
            <person name="Lemaitre C."/>
            <person name="Manso-Silvan L."/>
            <person name="Nikolski M."/>
            <person name="Nouvel L.-X."/>
            <person name="Poumarat F."/>
            <person name="Tardy F."/>
            <person name="Thebault P."/>
            <person name="Theil S."/>
            <person name="Citti C."/>
            <person name="Thiaucourt F."/>
            <person name="Blanchard A."/>
        </authorList>
    </citation>
    <scope>NUCLEOTIDE SEQUENCE [LARGE SCALE GENOMIC DNA]</scope>
    <source>
        <strain evidence="16 17">14232</strain>
    </source>
</reference>
<evidence type="ECO:0000256" key="3">
    <source>
        <dbReference type="ARBA" id="ARBA00022475"/>
    </source>
</evidence>
<feature type="transmembrane region" description="Helical" evidence="13">
    <location>
        <begin position="190"/>
        <end position="209"/>
    </location>
</feature>
<dbReference type="InterPro" id="IPR013013">
    <property type="entry name" value="PTS_EIIC_1"/>
</dbReference>